<dbReference type="SUPFAM" id="SSF74982">
    <property type="entry name" value="Small protein B (SmpB)"/>
    <property type="match status" value="1"/>
</dbReference>
<dbReference type="EMBL" id="JACQXR010000054">
    <property type="protein sequence ID" value="MBI4726476.1"/>
    <property type="molecule type" value="Genomic_DNA"/>
</dbReference>
<dbReference type="GO" id="GO:0005829">
    <property type="term" value="C:cytosol"/>
    <property type="evidence" value="ECO:0007669"/>
    <property type="project" value="TreeGrafter"/>
</dbReference>
<evidence type="ECO:0000313" key="5">
    <source>
        <dbReference type="Proteomes" id="UP000736328"/>
    </source>
</evidence>
<dbReference type="Pfam" id="PF01668">
    <property type="entry name" value="SmpB"/>
    <property type="match status" value="1"/>
</dbReference>
<keyword evidence="1 3" id="KW-0963">Cytoplasm</keyword>
<keyword evidence="2 3" id="KW-0694">RNA-binding</keyword>
<dbReference type="PROSITE" id="PS01317">
    <property type="entry name" value="SSRP"/>
    <property type="match status" value="1"/>
</dbReference>
<comment type="caution">
    <text evidence="4">The sequence shown here is derived from an EMBL/GenBank/DDBJ whole genome shotgun (WGS) entry which is preliminary data.</text>
</comment>
<dbReference type="Gene3D" id="2.40.280.10">
    <property type="match status" value="1"/>
</dbReference>
<dbReference type="GO" id="GO:0070930">
    <property type="term" value="P:trans-translation-dependent protein tagging"/>
    <property type="evidence" value="ECO:0007669"/>
    <property type="project" value="TreeGrafter"/>
</dbReference>
<dbReference type="GO" id="GO:0070929">
    <property type="term" value="P:trans-translation"/>
    <property type="evidence" value="ECO:0007669"/>
    <property type="project" value="UniProtKB-UniRule"/>
</dbReference>
<dbReference type="PANTHER" id="PTHR30308:SF2">
    <property type="entry name" value="SSRA-BINDING PROTEIN"/>
    <property type="match status" value="1"/>
</dbReference>
<comment type="subcellular location">
    <subcellularLocation>
        <location evidence="3">Cytoplasm</location>
    </subcellularLocation>
    <text evidence="3">The tmRNA-SmpB complex associates with stalled 70S ribosomes.</text>
</comment>
<evidence type="ECO:0000256" key="2">
    <source>
        <dbReference type="ARBA" id="ARBA00022884"/>
    </source>
</evidence>
<dbReference type="CDD" id="cd09294">
    <property type="entry name" value="SmpB"/>
    <property type="match status" value="1"/>
</dbReference>
<sequence>MQKDPSIQNRSARHDYEILESLEAGLVLTGTEVKSIRQGLANLKESYALAKGGEVFIYGMHISPYDHGNRFNQESVRPRKLLLHKAEIKRLCSKTQEKGLTLIPLSLYFKNGRVKVQLALGKGKKFYDRREDIKKREVEREMRAVNKRAHRE</sequence>
<comment type="similarity">
    <text evidence="3">Belongs to the SmpB family.</text>
</comment>
<protein>
    <recommendedName>
        <fullName evidence="3">SsrA-binding protein</fullName>
    </recommendedName>
    <alternativeName>
        <fullName evidence="3">Small protein B</fullName>
    </alternativeName>
</protein>
<dbReference type="InterPro" id="IPR000037">
    <property type="entry name" value="SsrA-bd_prot"/>
</dbReference>
<dbReference type="HAMAP" id="MF_00023">
    <property type="entry name" value="SmpB"/>
    <property type="match status" value="1"/>
</dbReference>
<comment type="function">
    <text evidence="3">Required for rescue of stalled ribosomes mediated by trans-translation. Binds to transfer-messenger RNA (tmRNA), required for stable association of tmRNA with ribosomes. tmRNA and SmpB together mimic tRNA shape, replacing the anticodon stem-loop with SmpB. tmRNA is encoded by the ssrA gene; the 2 termini fold to resemble tRNA(Ala) and it encodes a 'tag peptide', a short internal open reading frame. During trans-translation Ala-aminoacylated tmRNA acts like a tRNA, entering the A-site of stalled ribosomes, displacing the stalled mRNA. The ribosome then switches to translate the ORF on the tmRNA; the nascent peptide is terminated with the 'tag peptide' encoded by the tmRNA and targeted for degradation. The ribosome is freed to recommence translation, which seems to be the essential function of trans-translation.</text>
</comment>
<dbReference type="NCBIfam" id="TIGR00086">
    <property type="entry name" value="smpB"/>
    <property type="match status" value="1"/>
</dbReference>
<evidence type="ECO:0000313" key="4">
    <source>
        <dbReference type="EMBL" id="MBI4726476.1"/>
    </source>
</evidence>
<dbReference type="NCBIfam" id="NF003843">
    <property type="entry name" value="PRK05422.1"/>
    <property type="match status" value="1"/>
</dbReference>
<proteinExistence type="inferred from homology"/>
<organism evidence="4 5">
    <name type="scientific">candidate division TA06 bacterium</name>
    <dbReference type="NCBI Taxonomy" id="2250710"/>
    <lineage>
        <taxon>Bacteria</taxon>
        <taxon>Bacteria division TA06</taxon>
    </lineage>
</organism>
<evidence type="ECO:0000256" key="1">
    <source>
        <dbReference type="ARBA" id="ARBA00022490"/>
    </source>
</evidence>
<dbReference type="GO" id="GO:0003723">
    <property type="term" value="F:RNA binding"/>
    <property type="evidence" value="ECO:0007669"/>
    <property type="project" value="UniProtKB-UniRule"/>
</dbReference>
<accession>A0A933I8I0</accession>
<dbReference type="PANTHER" id="PTHR30308">
    <property type="entry name" value="TMRNA-BINDING COMPONENT OF TRANS-TRANSLATION TAGGING COMPLEX"/>
    <property type="match status" value="1"/>
</dbReference>
<dbReference type="AlphaFoldDB" id="A0A933I8I0"/>
<gene>
    <name evidence="3 4" type="primary">smpB</name>
    <name evidence="4" type="ORF">HY768_04490</name>
</gene>
<dbReference type="InterPro" id="IPR020081">
    <property type="entry name" value="SsrA-bd_prot_CS"/>
</dbReference>
<dbReference type="Proteomes" id="UP000736328">
    <property type="component" value="Unassembled WGS sequence"/>
</dbReference>
<name>A0A933I8I0_UNCT6</name>
<dbReference type="InterPro" id="IPR023620">
    <property type="entry name" value="SmpB"/>
</dbReference>
<evidence type="ECO:0000256" key="3">
    <source>
        <dbReference type="HAMAP-Rule" id="MF_00023"/>
    </source>
</evidence>
<reference evidence="4" key="1">
    <citation type="submission" date="2020-07" db="EMBL/GenBank/DDBJ databases">
        <title>Huge and variable diversity of episymbiotic CPR bacteria and DPANN archaea in groundwater ecosystems.</title>
        <authorList>
            <person name="He C.Y."/>
            <person name="Keren R."/>
            <person name="Whittaker M."/>
            <person name="Farag I.F."/>
            <person name="Doudna J."/>
            <person name="Cate J.H.D."/>
            <person name="Banfield J.F."/>
        </authorList>
    </citation>
    <scope>NUCLEOTIDE SEQUENCE</scope>
    <source>
        <strain evidence="4">NC_groundwater_1520_Pr4_B-0.1um_53_5</strain>
    </source>
</reference>